<proteinExistence type="predicted"/>
<reference evidence="2" key="1">
    <citation type="journal article" date="2020" name="Stud. Mycol.">
        <title>101 Dothideomycetes genomes: a test case for predicting lifestyles and emergence of pathogens.</title>
        <authorList>
            <person name="Haridas S."/>
            <person name="Albert R."/>
            <person name="Binder M."/>
            <person name="Bloem J."/>
            <person name="Labutti K."/>
            <person name="Salamov A."/>
            <person name="Andreopoulos B."/>
            <person name="Baker S."/>
            <person name="Barry K."/>
            <person name="Bills G."/>
            <person name="Bluhm B."/>
            <person name="Cannon C."/>
            <person name="Castanera R."/>
            <person name="Culley D."/>
            <person name="Daum C."/>
            <person name="Ezra D."/>
            <person name="Gonzalez J."/>
            <person name="Henrissat B."/>
            <person name="Kuo A."/>
            <person name="Liang C."/>
            <person name="Lipzen A."/>
            <person name="Lutzoni F."/>
            <person name="Magnuson J."/>
            <person name="Mondo S."/>
            <person name="Nolan M."/>
            <person name="Ohm R."/>
            <person name="Pangilinan J."/>
            <person name="Park H.-J."/>
            <person name="Ramirez L."/>
            <person name="Alfaro M."/>
            <person name="Sun H."/>
            <person name="Tritt A."/>
            <person name="Yoshinaga Y."/>
            <person name="Zwiers L.-H."/>
            <person name="Turgeon B."/>
            <person name="Goodwin S."/>
            <person name="Spatafora J."/>
            <person name="Crous P."/>
            <person name="Grigoriev I."/>
        </authorList>
    </citation>
    <scope>NUCLEOTIDE SEQUENCE</scope>
    <source>
        <strain evidence="2">CBS 113818</strain>
    </source>
</reference>
<gene>
    <name evidence="2" type="ORF">CC86DRAFT_167960</name>
</gene>
<dbReference type="Proteomes" id="UP000799424">
    <property type="component" value="Unassembled WGS sequence"/>
</dbReference>
<keyword evidence="3" id="KW-1185">Reference proteome</keyword>
<feature type="region of interest" description="Disordered" evidence="1">
    <location>
        <begin position="44"/>
        <end position="84"/>
    </location>
</feature>
<evidence type="ECO:0000313" key="2">
    <source>
        <dbReference type="EMBL" id="KAF2830837.1"/>
    </source>
</evidence>
<dbReference type="EMBL" id="MU006219">
    <property type="protein sequence ID" value="KAF2830837.1"/>
    <property type="molecule type" value="Genomic_DNA"/>
</dbReference>
<accession>A0A6A7ADU7</accession>
<name>A0A6A7ADU7_9PLEO</name>
<protein>
    <submittedName>
        <fullName evidence="2">Uncharacterized protein</fullName>
    </submittedName>
</protein>
<dbReference type="AlphaFoldDB" id="A0A6A7ADU7"/>
<sequence length="212" mass="23238">MKLSLAITDPDIASGLEVDPQIVQTGSTLQNVVQESKRTVLQSLFRSPGDGSSKDDSVSSKPSAIPERGVGSVQFGDTEGASVPNTRHLDLVDIRQRMSSGLLATSEIYRSQSRHKEQEQHRGPTRWATIVSHPHESTSITGVCKSFSGSRDPKYFVIIAVFSGVAQLPRLYSWNGSLASILSWVLRLYPWKTQSNRSKMRSAGKIPTASRL</sequence>
<evidence type="ECO:0000313" key="3">
    <source>
        <dbReference type="Proteomes" id="UP000799424"/>
    </source>
</evidence>
<evidence type="ECO:0000256" key="1">
    <source>
        <dbReference type="SAM" id="MobiDB-lite"/>
    </source>
</evidence>
<organism evidence="2 3">
    <name type="scientific">Ophiobolus disseminans</name>
    <dbReference type="NCBI Taxonomy" id="1469910"/>
    <lineage>
        <taxon>Eukaryota</taxon>
        <taxon>Fungi</taxon>
        <taxon>Dikarya</taxon>
        <taxon>Ascomycota</taxon>
        <taxon>Pezizomycotina</taxon>
        <taxon>Dothideomycetes</taxon>
        <taxon>Pleosporomycetidae</taxon>
        <taxon>Pleosporales</taxon>
        <taxon>Pleosporineae</taxon>
        <taxon>Phaeosphaeriaceae</taxon>
        <taxon>Ophiobolus</taxon>
    </lineage>
</organism>